<keyword evidence="3 8" id="KW-0813">Transport</keyword>
<evidence type="ECO:0000256" key="1">
    <source>
        <dbReference type="ARBA" id="ARBA00004141"/>
    </source>
</evidence>
<protein>
    <recommendedName>
        <fullName evidence="8">Amino acid transporter</fullName>
    </recommendedName>
</protein>
<evidence type="ECO:0000256" key="2">
    <source>
        <dbReference type="ARBA" id="ARBA00006148"/>
    </source>
</evidence>
<evidence type="ECO:0000256" key="5">
    <source>
        <dbReference type="ARBA" id="ARBA00022970"/>
    </source>
</evidence>
<proteinExistence type="inferred from homology"/>
<dbReference type="SUPFAM" id="SSF118215">
    <property type="entry name" value="Proton glutamate symport protein"/>
    <property type="match status" value="1"/>
</dbReference>
<dbReference type="InterPro" id="IPR036458">
    <property type="entry name" value="Na:dicarbo_symporter_sf"/>
</dbReference>
<reference evidence="9 10" key="1">
    <citation type="submission" date="2012-10" db="EMBL/GenBank/DDBJ databases">
        <title>Genome sequencing and analysis of entomopathogenic fungi Beauveria bassiana D1-5.</title>
        <authorList>
            <person name="Li Q."/>
            <person name="Wang L."/>
            <person name="Zhang Z."/>
            <person name="Wang Q."/>
            <person name="Ren J."/>
            <person name="Wang M."/>
            <person name="Xu W."/>
            <person name="Wang J."/>
            <person name="Lu Y."/>
            <person name="Du Q."/>
            <person name="Sun Z."/>
        </authorList>
    </citation>
    <scope>NUCLEOTIDE SEQUENCE [LARGE SCALE GENOMIC DNA]</scope>
    <source>
        <strain evidence="9 10">D1-5</strain>
    </source>
</reference>
<dbReference type="Pfam" id="PF04307">
    <property type="entry name" value="YdjM"/>
    <property type="match status" value="1"/>
</dbReference>
<feature type="transmembrane region" description="Helical" evidence="8">
    <location>
        <begin position="110"/>
        <end position="129"/>
    </location>
</feature>
<feature type="transmembrane region" description="Helical" evidence="8">
    <location>
        <begin position="373"/>
        <end position="392"/>
    </location>
</feature>
<evidence type="ECO:0000256" key="4">
    <source>
        <dbReference type="ARBA" id="ARBA00022692"/>
    </source>
</evidence>
<dbReference type="EMBL" id="ANFO01000058">
    <property type="protein sequence ID" value="KGQ13104.1"/>
    <property type="molecule type" value="Genomic_DNA"/>
</dbReference>
<sequence length="571" mass="60679">MTAEGHLLFSIACAVFAKNAELTPVLAQGDWWHIVPSAILTCLLPDIDHPKSFLGQRLSWISKPVARMCGHRGFTHSLFAVFAGLALFYLKVPESWVIPADALQGMVLGYLSHILADMLTPAGVPLLWPCRWRFRFPIVRPQKGNQLERALCMALFGFAVWMPQSLPENGAWFNVVGNGYVQLLQMIVMPLVFASILSAVAKLHNASSLGKISVLSIGTLLFTTLIAALVGVLVTNLFGLTAEGLVQGNAENARLAAIQSNYIGKVADLTVPQLILSFVPKNPFADLTGANPTSIISVVIFAAFLGVAALKLLKDDAPKGERVLVAIDTLQSWVMKLVRLVMQLTPYGVLALMTKVVAGSNLQDIIKLGSFVVASYLGLAIMFGVHAVLLAFNGVSPVKYFRKVWPVLTFAFTSRSSAASIPLNVEAQTRRLGVPESIASFSASFGATIGQNGCAGLYPAMLAVMVAPTVGINPLDPVWIATLVGIVTVSSAGVAGVGGGATFAALIVLPAMGLPVTLVALLISVEPLIDMGRTALNVSGSMTAGTITSQLMKQTDKEILNSDDEVELAHR</sequence>
<name>A0A0A2WIZ4_BEABA</name>
<evidence type="ECO:0000256" key="6">
    <source>
        <dbReference type="ARBA" id="ARBA00022989"/>
    </source>
</evidence>
<evidence type="ECO:0000256" key="8">
    <source>
        <dbReference type="RuleBase" id="RU361216"/>
    </source>
</evidence>
<dbReference type="PANTHER" id="PTHR42865:SF5">
    <property type="entry name" value="L-CYSTINE TRANSPORTER TCYP"/>
    <property type="match status" value="1"/>
</dbReference>
<keyword evidence="8" id="KW-0769">Symport</keyword>
<comment type="subcellular location">
    <subcellularLocation>
        <location evidence="1 8">Membrane</location>
        <topology evidence="1 8">Multi-pass membrane protein</topology>
    </subcellularLocation>
</comment>
<dbReference type="GO" id="GO:0015184">
    <property type="term" value="F:L-cystine transmembrane transporter activity"/>
    <property type="evidence" value="ECO:0007669"/>
    <property type="project" value="TreeGrafter"/>
</dbReference>
<dbReference type="InterPro" id="IPR007404">
    <property type="entry name" value="YdjM-like"/>
</dbReference>
<evidence type="ECO:0000313" key="9">
    <source>
        <dbReference type="EMBL" id="KGQ13104.1"/>
    </source>
</evidence>
<organism evidence="9 10">
    <name type="scientific">Beauveria bassiana D1-5</name>
    <dbReference type="NCBI Taxonomy" id="1245745"/>
    <lineage>
        <taxon>Eukaryota</taxon>
        <taxon>Fungi</taxon>
        <taxon>Dikarya</taxon>
        <taxon>Ascomycota</taxon>
        <taxon>Pezizomycotina</taxon>
        <taxon>Sordariomycetes</taxon>
        <taxon>Hypocreomycetidae</taxon>
        <taxon>Hypocreales</taxon>
        <taxon>Cordycipitaceae</taxon>
        <taxon>Beauveria</taxon>
    </lineage>
</organism>
<keyword evidence="4 8" id="KW-0812">Transmembrane</keyword>
<dbReference type="STRING" id="1245745.A0A0A2WIZ4"/>
<accession>A0A0A2WIZ4</accession>
<feature type="transmembrane region" description="Helical" evidence="8">
    <location>
        <begin position="179"/>
        <end position="200"/>
    </location>
</feature>
<dbReference type="NCBIfam" id="NF008651">
    <property type="entry name" value="PRK11648.1"/>
    <property type="match status" value="1"/>
</dbReference>
<comment type="similarity">
    <text evidence="2 8">Belongs to the dicarboxylate/amino acid:cation symporter (DAACS) (TC 2.A.23) family.</text>
</comment>
<dbReference type="GO" id="GO:0005886">
    <property type="term" value="C:plasma membrane"/>
    <property type="evidence" value="ECO:0007669"/>
    <property type="project" value="TreeGrafter"/>
</dbReference>
<dbReference type="HOGENOM" id="CLU_019375_0_0_1"/>
<dbReference type="Proteomes" id="UP000030106">
    <property type="component" value="Unassembled WGS sequence"/>
</dbReference>
<dbReference type="InterPro" id="IPR001991">
    <property type="entry name" value="Na-dicarboxylate_symporter"/>
</dbReference>
<comment type="caution">
    <text evidence="9">The sequence shown here is derived from an EMBL/GenBank/DDBJ whole genome shotgun (WGS) entry which is preliminary data.</text>
</comment>
<feature type="transmembrane region" description="Helical" evidence="8">
    <location>
        <begin position="478"/>
        <end position="497"/>
    </location>
</feature>
<keyword evidence="5" id="KW-0029">Amino-acid transport</keyword>
<feature type="transmembrane region" description="Helical" evidence="8">
    <location>
        <begin position="503"/>
        <end position="523"/>
    </location>
</feature>
<evidence type="ECO:0000256" key="3">
    <source>
        <dbReference type="ARBA" id="ARBA00022448"/>
    </source>
</evidence>
<dbReference type="Gene3D" id="1.10.3860.10">
    <property type="entry name" value="Sodium:dicarboxylate symporter"/>
    <property type="match status" value="1"/>
</dbReference>
<dbReference type="PRINTS" id="PR00173">
    <property type="entry name" value="EDTRNSPORT"/>
</dbReference>
<feature type="transmembrane region" description="Helical" evidence="8">
    <location>
        <begin position="73"/>
        <end position="90"/>
    </location>
</feature>
<dbReference type="FunFam" id="1.10.3860.10:FF:000004">
    <property type="entry name" value="L-cystine transporter tcyP"/>
    <property type="match status" value="1"/>
</dbReference>
<keyword evidence="7 8" id="KW-0472">Membrane</keyword>
<gene>
    <name evidence="9" type="ORF">BBAD15_g1143</name>
</gene>
<feature type="transmembrane region" description="Helical" evidence="8">
    <location>
        <begin position="443"/>
        <end position="466"/>
    </location>
</feature>
<dbReference type="AlphaFoldDB" id="A0A0A2WIZ4"/>
<evidence type="ECO:0000256" key="7">
    <source>
        <dbReference type="ARBA" id="ARBA00023136"/>
    </source>
</evidence>
<dbReference type="PANTHER" id="PTHR42865">
    <property type="entry name" value="PROTON/GLUTAMATE-ASPARTATE SYMPORTER"/>
    <property type="match status" value="1"/>
</dbReference>
<feature type="transmembrane region" description="Helical" evidence="8">
    <location>
        <begin position="150"/>
        <end position="167"/>
    </location>
</feature>
<feature type="transmembrane region" description="Helical" evidence="8">
    <location>
        <begin position="212"/>
        <end position="234"/>
    </location>
</feature>
<feature type="transmembrane region" description="Helical" evidence="8">
    <location>
        <begin position="294"/>
        <end position="313"/>
    </location>
</feature>
<keyword evidence="6 8" id="KW-1133">Transmembrane helix</keyword>
<dbReference type="Pfam" id="PF00375">
    <property type="entry name" value="SDF"/>
    <property type="match status" value="1"/>
</dbReference>
<evidence type="ECO:0000313" key="10">
    <source>
        <dbReference type="Proteomes" id="UP000030106"/>
    </source>
</evidence>
<dbReference type="GO" id="GO:0015293">
    <property type="term" value="F:symporter activity"/>
    <property type="evidence" value="ECO:0007669"/>
    <property type="project" value="UniProtKB-UniRule"/>
</dbReference>